<protein>
    <recommendedName>
        <fullName evidence="1">Pesticidal crystal protein domain-containing protein</fullName>
    </recommendedName>
</protein>
<dbReference type="Proteomes" id="UP000076078">
    <property type="component" value="Unassembled WGS sequence"/>
</dbReference>
<dbReference type="InParanoid" id="A0A151ZH88"/>
<evidence type="ECO:0000259" key="1">
    <source>
        <dbReference type="Pfam" id="PF03945"/>
    </source>
</evidence>
<proteinExistence type="predicted"/>
<dbReference type="GO" id="GO:0001907">
    <property type="term" value="P:symbiont-mediated killing of host cell"/>
    <property type="evidence" value="ECO:0007669"/>
    <property type="project" value="InterPro"/>
</dbReference>
<dbReference type="PANTHER" id="PTHR37003:SF2">
    <property type="entry name" value="PESTICIDAL CRYSTAL PROTEIN N-TERMINAL DOMAIN-CONTAINING PROTEIN"/>
    <property type="match status" value="1"/>
</dbReference>
<evidence type="ECO:0000313" key="2">
    <source>
        <dbReference type="EMBL" id="KYQ93342.1"/>
    </source>
</evidence>
<dbReference type="PANTHER" id="PTHR37003">
    <property type="entry name" value="ENDOTOXIN_N DOMAIN-CONTAINING PROTEIN-RELATED"/>
    <property type="match status" value="1"/>
</dbReference>
<dbReference type="InterPro" id="IPR038979">
    <property type="entry name" value="Pest_crys"/>
</dbReference>
<dbReference type="OMA" id="NTAMANQ"/>
<feature type="domain" description="Pesticidal crystal protein" evidence="1">
    <location>
        <begin position="50"/>
        <end position="266"/>
    </location>
</feature>
<dbReference type="InterPro" id="IPR036716">
    <property type="entry name" value="Pest_crys_N_sf"/>
</dbReference>
<reference evidence="2 3" key="1">
    <citation type="submission" date="2015-12" db="EMBL/GenBank/DDBJ databases">
        <title>Dictyostelia acquired genes for synthesis and detection of signals that induce cell-type specialization by lateral gene transfer from prokaryotes.</title>
        <authorList>
            <person name="Gloeckner G."/>
            <person name="Schaap P."/>
        </authorList>
    </citation>
    <scope>NUCLEOTIDE SEQUENCE [LARGE SCALE GENOMIC DNA]</scope>
    <source>
        <strain evidence="2 3">TK</strain>
    </source>
</reference>
<comment type="caution">
    <text evidence="2">The sequence shown here is derived from an EMBL/GenBank/DDBJ whole genome shotgun (WGS) entry which is preliminary data.</text>
</comment>
<organism evidence="2 3">
    <name type="scientific">Tieghemostelium lacteum</name>
    <name type="common">Slime mold</name>
    <name type="synonym">Dictyostelium lacteum</name>
    <dbReference type="NCBI Taxonomy" id="361077"/>
    <lineage>
        <taxon>Eukaryota</taxon>
        <taxon>Amoebozoa</taxon>
        <taxon>Evosea</taxon>
        <taxon>Eumycetozoa</taxon>
        <taxon>Dictyostelia</taxon>
        <taxon>Dictyosteliales</taxon>
        <taxon>Raperosteliaceae</taxon>
        <taxon>Tieghemostelium</taxon>
    </lineage>
</organism>
<dbReference type="InterPro" id="IPR005639">
    <property type="entry name" value="Pest_crys_dom_I"/>
</dbReference>
<dbReference type="Gene3D" id="1.20.190.10">
    <property type="entry name" value="Pesticidal crystal protein, N-terminal domain"/>
    <property type="match status" value="1"/>
</dbReference>
<sequence length="645" mass="71924">MSKVFLNKLEFRDYQLSVVNTAMANQKIILGSQAVQLSYNTLKTFVSGLLYLIPDGGFIAGIATTIWSVIDDINASGNNATNNETIPGWAKTFFDVQNTNYQLDVLKAKLKDIKDFKTNFATYLDTYKQNPGATAAKNAVRNSFEDLDRYFITCYNSCLVGDDVNKGKLLPMYVLYVTMRLVHLRDGYLNGSNFSYGDPMKATFLKNFQDLLTEAYTLVSTTYTNAVQKIKEANSNQGVLLWNAINRYRSQMIINAFDYVNIWYTLHPKNFPLKTASESVRYVYSDIAGFPVKGNGLVSGSNSYIDSQYYNTPIATINTMIEANGEYKKDLKSVQFSTLKSRCSAVGTTHVERGVDVKRQGPGVVDANAQWKTVNSLVNSVSFKYDVFPRNVNVDSFEVNWNPSTGAAENHYTSGWYDVFILPNNFNKTNLDMAMNDFQSLTDPRCARSVVSGSNTFIGHKLGHAFSVGVNKDPLLASDFTSTVDALCFGFLPIDVFQDNITYGKLYNIFDPLKYISKTGTLYYKQDYVRIGSNALEFGPGCTATYSFDPEKGPTDPDNRFVIGIKISTDGAGQLRIYNADNQLKFDLKTTGPAYNTILWGDNANTCVFNRGVGKNTFKFEVPNTSPTVFLEAIILKPYIPPVSA</sequence>
<dbReference type="EMBL" id="LODT01000028">
    <property type="protein sequence ID" value="KYQ93342.1"/>
    <property type="molecule type" value="Genomic_DNA"/>
</dbReference>
<dbReference type="OrthoDB" id="23959at2759"/>
<dbReference type="SUPFAM" id="SSF56849">
    <property type="entry name" value="delta-Endotoxin (insectocide), N-terminal domain"/>
    <property type="match status" value="1"/>
</dbReference>
<evidence type="ECO:0000313" key="3">
    <source>
        <dbReference type="Proteomes" id="UP000076078"/>
    </source>
</evidence>
<dbReference type="Pfam" id="PF03945">
    <property type="entry name" value="Endotoxin_N"/>
    <property type="match status" value="1"/>
</dbReference>
<name>A0A151ZH88_TIELA</name>
<dbReference type="GO" id="GO:0090729">
    <property type="term" value="F:toxin activity"/>
    <property type="evidence" value="ECO:0007669"/>
    <property type="project" value="InterPro"/>
</dbReference>
<gene>
    <name evidence="2" type="ORF">DLAC_06012</name>
</gene>
<keyword evidence="3" id="KW-1185">Reference proteome</keyword>
<dbReference type="AlphaFoldDB" id="A0A151ZH88"/>
<accession>A0A151ZH88</accession>